<name>A0A1E7ZCB8_9ALTE</name>
<evidence type="ECO:0000313" key="3">
    <source>
        <dbReference type="Proteomes" id="UP000175691"/>
    </source>
</evidence>
<evidence type="ECO:0000256" key="1">
    <source>
        <dbReference type="SAM" id="Phobius"/>
    </source>
</evidence>
<sequence length="171" mass="19664">MRKSIDTAEGEQRKMYIGIVSTLVFAILMATFIIYFYESEPNLKGQILHQRGEALEDAAITSHWQWQAEGRPQRIILVHYNSDGKETDRSPVAMNLAGWPEVNASSEGCQRVWQMLLHQPMEVDGFRVRGEFYDESQGEGRADNSYCRFSLSSGDYFDYAIFRGDVIYDDE</sequence>
<gene>
    <name evidence="2" type="ORF">BFC18_09700</name>
</gene>
<reference evidence="2 3" key="1">
    <citation type="submission" date="2016-08" db="EMBL/GenBank/DDBJ databases">
        <authorList>
            <person name="Seilhamer J.J."/>
        </authorList>
    </citation>
    <scope>NUCLEOTIDE SEQUENCE [LARGE SCALE GENOMIC DNA]</scope>
    <source>
        <strain evidence="2 3">KCTC 42603</strain>
    </source>
</reference>
<feature type="transmembrane region" description="Helical" evidence="1">
    <location>
        <begin position="16"/>
        <end position="37"/>
    </location>
</feature>
<comment type="caution">
    <text evidence="2">The sequence shown here is derived from an EMBL/GenBank/DDBJ whole genome shotgun (WGS) entry which is preliminary data.</text>
</comment>
<protein>
    <recommendedName>
        <fullName evidence="4">Type II secretory pathway component</fullName>
    </recommendedName>
</protein>
<accession>A0A1E7ZCB8</accession>
<dbReference type="Proteomes" id="UP000175691">
    <property type="component" value="Unassembled WGS sequence"/>
</dbReference>
<keyword evidence="3" id="KW-1185">Reference proteome</keyword>
<dbReference type="OrthoDB" id="6227360at2"/>
<proteinExistence type="predicted"/>
<keyword evidence="1" id="KW-1133">Transmembrane helix</keyword>
<organism evidence="2 3">
    <name type="scientific">Alteromonas confluentis</name>
    <dbReference type="NCBI Taxonomy" id="1656094"/>
    <lineage>
        <taxon>Bacteria</taxon>
        <taxon>Pseudomonadati</taxon>
        <taxon>Pseudomonadota</taxon>
        <taxon>Gammaproteobacteria</taxon>
        <taxon>Alteromonadales</taxon>
        <taxon>Alteromonadaceae</taxon>
        <taxon>Alteromonas/Salinimonas group</taxon>
        <taxon>Alteromonas</taxon>
    </lineage>
</organism>
<keyword evidence="1" id="KW-0472">Membrane</keyword>
<evidence type="ECO:0000313" key="2">
    <source>
        <dbReference type="EMBL" id="OFC71148.1"/>
    </source>
</evidence>
<dbReference type="AlphaFoldDB" id="A0A1E7ZCB8"/>
<keyword evidence="1" id="KW-0812">Transmembrane</keyword>
<evidence type="ECO:0008006" key="4">
    <source>
        <dbReference type="Google" id="ProtNLM"/>
    </source>
</evidence>
<dbReference type="RefSeq" id="WP_070125124.1">
    <property type="nucleotide sequence ID" value="NZ_MDHN01000016.1"/>
</dbReference>
<dbReference type="EMBL" id="MDHN01000016">
    <property type="protein sequence ID" value="OFC71148.1"/>
    <property type="molecule type" value="Genomic_DNA"/>
</dbReference>
<dbReference type="STRING" id="1656094.BFC18_09700"/>